<accession>A0A643F4S7</accession>
<dbReference type="GO" id="GO:0032993">
    <property type="term" value="C:protein-DNA complex"/>
    <property type="evidence" value="ECO:0007669"/>
    <property type="project" value="TreeGrafter"/>
</dbReference>
<dbReference type="GO" id="GO:0000156">
    <property type="term" value="F:phosphorelay response regulator activity"/>
    <property type="evidence" value="ECO:0007669"/>
    <property type="project" value="TreeGrafter"/>
</dbReference>
<evidence type="ECO:0000256" key="6">
    <source>
        <dbReference type="PROSITE-ProRule" id="PRU00169"/>
    </source>
</evidence>
<dbReference type="CDD" id="cd00383">
    <property type="entry name" value="trans_reg_C"/>
    <property type="match status" value="1"/>
</dbReference>
<dbReference type="Gene3D" id="6.10.250.690">
    <property type="match status" value="1"/>
</dbReference>
<reference evidence="10 11" key="1">
    <citation type="submission" date="2019-09" db="EMBL/GenBank/DDBJ databases">
        <title>Draft genome sequences of 48 bacterial type strains from the CCUG.</title>
        <authorList>
            <person name="Tunovic T."/>
            <person name="Pineiro-Iglesias B."/>
            <person name="Unosson C."/>
            <person name="Inganas E."/>
            <person name="Ohlen M."/>
            <person name="Cardew S."/>
            <person name="Jensie-Markopoulos S."/>
            <person name="Salva-Serra F."/>
            <person name="Jaen-Luchoro D."/>
            <person name="Karlsson R."/>
            <person name="Svensson-Stadler L."/>
            <person name="Chun J."/>
            <person name="Moore E."/>
        </authorList>
    </citation>
    <scope>NUCLEOTIDE SEQUENCE [LARGE SCALE GENOMIC DNA]</scope>
    <source>
        <strain evidence="10 11">CCUG 30977</strain>
    </source>
</reference>
<comment type="caution">
    <text evidence="10">The sequence shown here is derived from an EMBL/GenBank/DDBJ whole genome shotgun (WGS) entry which is preliminary data.</text>
</comment>
<dbReference type="InterPro" id="IPR011006">
    <property type="entry name" value="CheY-like_superfamily"/>
</dbReference>
<evidence type="ECO:0000256" key="2">
    <source>
        <dbReference type="ARBA" id="ARBA00023012"/>
    </source>
</evidence>
<evidence type="ECO:0000256" key="4">
    <source>
        <dbReference type="ARBA" id="ARBA00023125"/>
    </source>
</evidence>
<keyword evidence="4 7" id="KW-0238">DNA-binding</keyword>
<dbReference type="PANTHER" id="PTHR48111:SF67">
    <property type="entry name" value="TRANSCRIPTIONAL REGULATORY PROTEIN TCTD"/>
    <property type="match status" value="1"/>
</dbReference>
<evidence type="ECO:0000256" key="3">
    <source>
        <dbReference type="ARBA" id="ARBA00023015"/>
    </source>
</evidence>
<keyword evidence="2" id="KW-0902">Two-component regulatory system</keyword>
<protein>
    <submittedName>
        <fullName evidence="10">Response regulator transcription factor</fullName>
    </submittedName>
</protein>
<name>A0A643F4S7_IDEDE</name>
<evidence type="ECO:0000259" key="9">
    <source>
        <dbReference type="PROSITE" id="PS51755"/>
    </source>
</evidence>
<evidence type="ECO:0000313" key="10">
    <source>
        <dbReference type="EMBL" id="KAB0572880.1"/>
    </source>
</evidence>
<dbReference type="InterPro" id="IPR001789">
    <property type="entry name" value="Sig_transdc_resp-reg_receiver"/>
</dbReference>
<dbReference type="Pfam" id="PF00486">
    <property type="entry name" value="Trans_reg_C"/>
    <property type="match status" value="1"/>
</dbReference>
<organism evidence="10 11">
    <name type="scientific">Ideonella dechloratans</name>
    <dbReference type="NCBI Taxonomy" id="36863"/>
    <lineage>
        <taxon>Bacteria</taxon>
        <taxon>Pseudomonadati</taxon>
        <taxon>Pseudomonadota</taxon>
        <taxon>Betaproteobacteria</taxon>
        <taxon>Burkholderiales</taxon>
        <taxon>Sphaerotilaceae</taxon>
        <taxon>Ideonella</taxon>
    </lineage>
</organism>
<feature type="domain" description="OmpR/PhoB-type" evidence="9">
    <location>
        <begin position="124"/>
        <end position="220"/>
    </location>
</feature>
<dbReference type="GO" id="GO:0005829">
    <property type="term" value="C:cytosol"/>
    <property type="evidence" value="ECO:0007669"/>
    <property type="project" value="TreeGrafter"/>
</dbReference>
<feature type="DNA-binding region" description="OmpR/PhoB-type" evidence="7">
    <location>
        <begin position="124"/>
        <end position="220"/>
    </location>
</feature>
<evidence type="ECO:0000256" key="1">
    <source>
        <dbReference type="ARBA" id="ARBA00022553"/>
    </source>
</evidence>
<dbReference type="InterPro" id="IPR001867">
    <property type="entry name" value="OmpR/PhoB-type_DNA-bd"/>
</dbReference>
<dbReference type="AlphaFoldDB" id="A0A643F4S7"/>
<dbReference type="Gene3D" id="3.40.50.2300">
    <property type="match status" value="1"/>
</dbReference>
<dbReference type="PROSITE" id="PS51755">
    <property type="entry name" value="OMPR_PHOB"/>
    <property type="match status" value="1"/>
</dbReference>
<dbReference type="EMBL" id="VZPB01000092">
    <property type="protein sequence ID" value="KAB0572880.1"/>
    <property type="molecule type" value="Genomic_DNA"/>
</dbReference>
<dbReference type="Pfam" id="PF00072">
    <property type="entry name" value="Response_reg"/>
    <property type="match status" value="1"/>
</dbReference>
<dbReference type="InterPro" id="IPR039420">
    <property type="entry name" value="WalR-like"/>
</dbReference>
<dbReference type="Gene3D" id="1.10.10.10">
    <property type="entry name" value="Winged helix-like DNA-binding domain superfamily/Winged helix DNA-binding domain"/>
    <property type="match status" value="1"/>
</dbReference>
<keyword evidence="1 6" id="KW-0597">Phosphoprotein</keyword>
<dbReference type="SUPFAM" id="SSF52172">
    <property type="entry name" value="CheY-like"/>
    <property type="match status" value="1"/>
</dbReference>
<proteinExistence type="predicted"/>
<sequence length="224" mass="24898">MKLLLIEDNTELSHWLASLLRQQDFIVDTVADGQAADQLLQAHHYDLAILDLNLPGLSGKGVLRRLRERQSALPVIVLTASAALDQKVVCLEIGADDYLVKPIEVPELVARIKALIRRLVPGKANDIVCGDLAYDLPTRQFTLAGQALTLPPRERSLLEALVLQLGRTVSKQALHDSIFAQEDEAGTDAVDLYVHRLRRRLEGHRAAIITLRGVGYLLRPREEE</sequence>
<dbReference type="InterPro" id="IPR036388">
    <property type="entry name" value="WH-like_DNA-bd_sf"/>
</dbReference>
<evidence type="ECO:0000313" key="11">
    <source>
        <dbReference type="Proteomes" id="UP000430120"/>
    </source>
</evidence>
<feature type="modified residue" description="4-aspartylphosphate" evidence="6">
    <location>
        <position position="51"/>
    </location>
</feature>
<evidence type="ECO:0000259" key="8">
    <source>
        <dbReference type="PROSITE" id="PS50110"/>
    </source>
</evidence>
<dbReference type="SMART" id="SM00448">
    <property type="entry name" value="REC"/>
    <property type="match status" value="1"/>
</dbReference>
<dbReference type="RefSeq" id="WP_022981786.1">
    <property type="nucleotide sequence ID" value="NZ_CP088081.1"/>
</dbReference>
<gene>
    <name evidence="10" type="ORF">F7Q92_20695</name>
</gene>
<dbReference type="Proteomes" id="UP000430120">
    <property type="component" value="Unassembled WGS sequence"/>
</dbReference>
<keyword evidence="5" id="KW-0804">Transcription</keyword>
<dbReference type="GO" id="GO:0000976">
    <property type="term" value="F:transcription cis-regulatory region binding"/>
    <property type="evidence" value="ECO:0007669"/>
    <property type="project" value="TreeGrafter"/>
</dbReference>
<feature type="domain" description="Response regulatory" evidence="8">
    <location>
        <begin position="2"/>
        <end position="116"/>
    </location>
</feature>
<dbReference type="OrthoDB" id="9802426at2"/>
<dbReference type="PANTHER" id="PTHR48111">
    <property type="entry name" value="REGULATOR OF RPOS"/>
    <property type="match status" value="1"/>
</dbReference>
<dbReference type="PROSITE" id="PS50110">
    <property type="entry name" value="RESPONSE_REGULATORY"/>
    <property type="match status" value="1"/>
</dbReference>
<dbReference type="SMART" id="SM00862">
    <property type="entry name" value="Trans_reg_C"/>
    <property type="match status" value="1"/>
</dbReference>
<keyword evidence="3" id="KW-0805">Transcription regulation</keyword>
<evidence type="ECO:0000256" key="5">
    <source>
        <dbReference type="ARBA" id="ARBA00023163"/>
    </source>
</evidence>
<evidence type="ECO:0000256" key="7">
    <source>
        <dbReference type="PROSITE-ProRule" id="PRU01091"/>
    </source>
</evidence>
<dbReference type="FunFam" id="3.40.50.2300:FF:000002">
    <property type="entry name" value="DNA-binding response regulator PhoP"/>
    <property type="match status" value="1"/>
</dbReference>
<keyword evidence="11" id="KW-1185">Reference proteome</keyword>
<dbReference type="GO" id="GO:0006355">
    <property type="term" value="P:regulation of DNA-templated transcription"/>
    <property type="evidence" value="ECO:0007669"/>
    <property type="project" value="InterPro"/>
</dbReference>